<dbReference type="HOGENOM" id="CLU_2598782_0_0_10"/>
<name>U2CJ36_9BACE</name>
<gene>
    <name evidence="1" type="ORF">HMPREF1981_02516</name>
</gene>
<dbReference type="PATRIC" id="fig|1321819.3.peg.2322"/>
<comment type="caution">
    <text evidence="1">The sequence shown here is derived from an EMBL/GenBank/DDBJ whole genome shotgun (WGS) entry which is preliminary data.</text>
</comment>
<evidence type="ECO:0000313" key="1">
    <source>
        <dbReference type="EMBL" id="ERI84078.1"/>
    </source>
</evidence>
<evidence type="ECO:0000313" key="2">
    <source>
        <dbReference type="Proteomes" id="UP000016496"/>
    </source>
</evidence>
<accession>U2CJ36</accession>
<dbReference type="Proteomes" id="UP000016496">
    <property type="component" value="Unassembled WGS sequence"/>
</dbReference>
<dbReference type="AlphaFoldDB" id="U2CJ36"/>
<protein>
    <submittedName>
        <fullName evidence="1">Uncharacterized protein</fullName>
    </submittedName>
</protein>
<dbReference type="EMBL" id="AWSV01000135">
    <property type="protein sequence ID" value="ERI84078.1"/>
    <property type="molecule type" value="Genomic_DNA"/>
</dbReference>
<reference evidence="1 2" key="1">
    <citation type="submission" date="2013-08" db="EMBL/GenBank/DDBJ databases">
        <authorList>
            <person name="Weinstock G."/>
            <person name="Sodergren E."/>
            <person name="Wylie T."/>
            <person name="Fulton L."/>
            <person name="Fulton R."/>
            <person name="Fronick C."/>
            <person name="O'Laughlin M."/>
            <person name="Godfrey J."/>
            <person name="Miner T."/>
            <person name="Herter B."/>
            <person name="Appelbaum E."/>
            <person name="Cordes M."/>
            <person name="Lek S."/>
            <person name="Wollam A."/>
            <person name="Pepin K.H."/>
            <person name="Palsikar V.B."/>
            <person name="Mitreva M."/>
            <person name="Wilson R.K."/>
        </authorList>
    </citation>
    <scope>NUCLEOTIDE SEQUENCE [LARGE SCALE GENOMIC DNA]</scope>
    <source>
        <strain evidence="1 2">F0041</strain>
    </source>
</reference>
<sequence length="79" mass="8431">MDSIPTGKVQPPKTAFFVFTLLLSLHILHLCPCIMSGIGCSLSAAKVVPGFYGQKKIGSASRLDDNLHTSISLQVVFSP</sequence>
<organism evidence="1 2">
    <name type="scientific">Bacteroides pyogenes F0041</name>
    <dbReference type="NCBI Taxonomy" id="1321819"/>
    <lineage>
        <taxon>Bacteria</taxon>
        <taxon>Pseudomonadati</taxon>
        <taxon>Bacteroidota</taxon>
        <taxon>Bacteroidia</taxon>
        <taxon>Bacteroidales</taxon>
        <taxon>Bacteroidaceae</taxon>
        <taxon>Bacteroides</taxon>
    </lineage>
</organism>
<proteinExistence type="predicted"/>